<dbReference type="SUPFAM" id="SSF110849">
    <property type="entry name" value="ParB/Sulfiredoxin"/>
    <property type="match status" value="1"/>
</dbReference>
<keyword evidence="1" id="KW-0489">Methyltransferase</keyword>
<dbReference type="OrthoDB" id="9800801at2"/>
<dbReference type="Proteomes" id="UP000289718">
    <property type="component" value="Unassembled WGS sequence"/>
</dbReference>
<name>A0A4Q1B1M6_9BACT</name>
<dbReference type="InterPro" id="IPR003115">
    <property type="entry name" value="ParB_N"/>
</dbReference>
<evidence type="ECO:0000313" key="5">
    <source>
        <dbReference type="EMBL" id="RXK11687.1"/>
    </source>
</evidence>
<evidence type="ECO:0000313" key="6">
    <source>
        <dbReference type="Proteomes" id="UP000289718"/>
    </source>
</evidence>
<evidence type="ECO:0000256" key="3">
    <source>
        <dbReference type="SAM" id="MobiDB-lite"/>
    </source>
</evidence>
<dbReference type="GO" id="GO:0005694">
    <property type="term" value="C:chromosome"/>
    <property type="evidence" value="ECO:0007669"/>
    <property type="project" value="TreeGrafter"/>
</dbReference>
<dbReference type="InterPro" id="IPR050336">
    <property type="entry name" value="Chromosome_partition/occlusion"/>
</dbReference>
<dbReference type="InterPro" id="IPR001091">
    <property type="entry name" value="RM_Methyltransferase"/>
</dbReference>
<accession>A0A4Q1B1M6</accession>
<keyword evidence="6" id="KW-1185">Reference proteome</keyword>
<dbReference type="InterPro" id="IPR036086">
    <property type="entry name" value="ParB/Sulfiredoxin_sf"/>
</dbReference>
<dbReference type="Pfam" id="PF02195">
    <property type="entry name" value="ParB_N"/>
    <property type="match status" value="1"/>
</dbReference>
<dbReference type="InterPro" id="IPR029063">
    <property type="entry name" value="SAM-dependent_MTases_sf"/>
</dbReference>
<evidence type="ECO:0000256" key="2">
    <source>
        <dbReference type="ARBA" id="ARBA00022679"/>
    </source>
</evidence>
<feature type="region of interest" description="Disordered" evidence="3">
    <location>
        <begin position="349"/>
        <end position="368"/>
    </location>
</feature>
<evidence type="ECO:0000259" key="4">
    <source>
        <dbReference type="SMART" id="SM00470"/>
    </source>
</evidence>
<dbReference type="SMART" id="SM00470">
    <property type="entry name" value="ParB"/>
    <property type="match status" value="1"/>
</dbReference>
<dbReference type="Gene3D" id="3.40.50.150">
    <property type="entry name" value="Vaccinia Virus protein VP39"/>
    <property type="match status" value="1"/>
</dbReference>
<keyword evidence="2" id="KW-0808">Transferase</keyword>
<dbReference type="Gene3D" id="3.90.1530.10">
    <property type="entry name" value="Conserved hypothetical protein from pyrococcus furiosus pfu- 392566-001, ParB domain"/>
    <property type="match status" value="1"/>
</dbReference>
<dbReference type="InterPro" id="IPR002941">
    <property type="entry name" value="DNA_methylase_N4/N6"/>
</dbReference>
<feature type="domain" description="ParB-like N-terminal" evidence="4">
    <location>
        <begin position="5"/>
        <end position="93"/>
    </location>
</feature>
<dbReference type="RefSeq" id="WP_129062550.1">
    <property type="nucleotide sequence ID" value="NZ_NXIE01000006.1"/>
</dbReference>
<dbReference type="PRINTS" id="PR00508">
    <property type="entry name" value="S21N4MTFRASE"/>
</dbReference>
<dbReference type="GO" id="GO:0003677">
    <property type="term" value="F:DNA binding"/>
    <property type="evidence" value="ECO:0007669"/>
    <property type="project" value="InterPro"/>
</dbReference>
<dbReference type="EMBL" id="NXIE01000006">
    <property type="protein sequence ID" value="RXK11687.1"/>
    <property type="molecule type" value="Genomic_DNA"/>
</dbReference>
<dbReference type="CDD" id="cd02440">
    <property type="entry name" value="AdoMet_MTases"/>
    <property type="match status" value="1"/>
</dbReference>
<dbReference type="GO" id="GO:0007059">
    <property type="term" value="P:chromosome segregation"/>
    <property type="evidence" value="ECO:0007669"/>
    <property type="project" value="TreeGrafter"/>
</dbReference>
<organism evidence="5 6">
    <name type="scientific">Halarcobacter mediterraneus</name>
    <dbReference type="NCBI Taxonomy" id="2023153"/>
    <lineage>
        <taxon>Bacteria</taxon>
        <taxon>Pseudomonadati</taxon>
        <taxon>Campylobacterota</taxon>
        <taxon>Epsilonproteobacteria</taxon>
        <taxon>Campylobacterales</taxon>
        <taxon>Arcobacteraceae</taxon>
        <taxon>Halarcobacter</taxon>
    </lineage>
</organism>
<protein>
    <recommendedName>
        <fullName evidence="4">ParB-like N-terminal domain-containing protein</fullName>
    </recommendedName>
</protein>
<dbReference type="AlphaFoldDB" id="A0A4Q1B1M6"/>
<sequence>MNNIKTIKIEQVKIGERVTSLDTKTVELIKKSINENGQYNPISLNLIDGEYVLISGYHRLIAHKELGLTEIEASVYTDLSKEKVEIIELEENIIRKHFDHFELGKLIEKYDKLCSNTSKTKKAKAKNEEIKDKTGVQPREIQRSRKLWNELSKNKSLIEHLETKTEPLVNEDLKKLASFSKENQEIIINLTKDLLNKKTLKNAILKVEHTIEEKIEQSRKQNLRKLTSNVCFKGDSLEILKSIPKNHFSHCITDIPYGISVKKEMGKNTTSCKSEEWDKDIPPLELFNEIYRTLKPGGFFVTTFSPRSDLILNLHDKLKEVGFNIKFNQLYWVHDPNLPRSYWMEDKQKSKVKEDEDNVDKSSNFKGEKTPHIASSVEPIIIVQKPFEDLIYEHATKALNDDTLSKGTINIEETKVNNKQVQQLISIEEINEFIGKRFSIKNWSQQIFGNMIFTSKPNEEKNYNYKGEEIKSKNVNSKKANDHASVKPVALFAYLLKLFNTDKDGIILEPFAGSGTTLISSKLLKMNYFGIEQDDGYYEIIKQRLIQDKSYTNDDLKSNFFNN</sequence>
<gene>
    <name evidence="5" type="ORF">CP965_13025</name>
</gene>
<dbReference type="PANTHER" id="PTHR33375:SF1">
    <property type="entry name" value="CHROMOSOME-PARTITIONING PROTEIN PARB-RELATED"/>
    <property type="match status" value="1"/>
</dbReference>
<dbReference type="GO" id="GO:0032259">
    <property type="term" value="P:methylation"/>
    <property type="evidence" value="ECO:0007669"/>
    <property type="project" value="UniProtKB-KW"/>
</dbReference>
<dbReference type="GO" id="GO:0008170">
    <property type="term" value="F:N-methyltransferase activity"/>
    <property type="evidence" value="ECO:0007669"/>
    <property type="project" value="InterPro"/>
</dbReference>
<proteinExistence type="predicted"/>
<dbReference type="Pfam" id="PF01555">
    <property type="entry name" value="N6_N4_Mtase"/>
    <property type="match status" value="1"/>
</dbReference>
<comment type="caution">
    <text evidence="5">The sequence shown here is derived from an EMBL/GenBank/DDBJ whole genome shotgun (WGS) entry which is preliminary data.</text>
</comment>
<evidence type="ECO:0000256" key="1">
    <source>
        <dbReference type="ARBA" id="ARBA00022603"/>
    </source>
</evidence>
<reference evidence="5 6" key="1">
    <citation type="submission" date="2017-09" db="EMBL/GenBank/DDBJ databases">
        <title>Genomics of the genus Arcobacter.</title>
        <authorList>
            <person name="Perez-Cataluna A."/>
            <person name="Figueras M.J."/>
            <person name="Salas-Masso N."/>
        </authorList>
    </citation>
    <scope>NUCLEOTIDE SEQUENCE [LARGE SCALE GENOMIC DNA]</scope>
    <source>
        <strain evidence="5 6">F156-34</strain>
    </source>
</reference>
<dbReference type="PANTHER" id="PTHR33375">
    <property type="entry name" value="CHROMOSOME-PARTITIONING PROTEIN PARB-RELATED"/>
    <property type="match status" value="1"/>
</dbReference>
<dbReference type="SUPFAM" id="SSF53335">
    <property type="entry name" value="S-adenosyl-L-methionine-dependent methyltransferases"/>
    <property type="match status" value="1"/>
</dbReference>